<accession>A0A1G9VS08</accession>
<gene>
    <name evidence="2" type="ORF">SAMN05216544_1056</name>
</gene>
<dbReference type="Proteomes" id="UP000187651">
    <property type="component" value="Unassembled WGS sequence"/>
</dbReference>
<proteinExistence type="predicted"/>
<sequence length="38" mass="3916">MFLLFLGPIIGVSIAIIASVVLVSVISGVIAAEEDDNE</sequence>
<keyword evidence="3" id="KW-1185">Reference proteome</keyword>
<keyword evidence="1" id="KW-0812">Transmembrane</keyword>
<keyword evidence="1" id="KW-0472">Membrane</keyword>
<feature type="transmembrane region" description="Helical" evidence="1">
    <location>
        <begin position="6"/>
        <end position="32"/>
    </location>
</feature>
<evidence type="ECO:0000256" key="1">
    <source>
        <dbReference type="SAM" id="Phobius"/>
    </source>
</evidence>
<protein>
    <submittedName>
        <fullName evidence="2">Uncharacterized protein</fullName>
    </submittedName>
</protein>
<evidence type="ECO:0000313" key="3">
    <source>
        <dbReference type="Proteomes" id="UP000187651"/>
    </source>
</evidence>
<dbReference type="AlphaFoldDB" id="A0A1G9VS08"/>
<organism evidence="2 3">
    <name type="scientific">Lachnospira pectinoschiza</name>
    <dbReference type="NCBI Taxonomy" id="28052"/>
    <lineage>
        <taxon>Bacteria</taxon>
        <taxon>Bacillati</taxon>
        <taxon>Bacillota</taxon>
        <taxon>Clostridia</taxon>
        <taxon>Lachnospirales</taxon>
        <taxon>Lachnospiraceae</taxon>
        <taxon>Lachnospira</taxon>
    </lineage>
</organism>
<reference evidence="3" key="1">
    <citation type="submission" date="2016-10" db="EMBL/GenBank/DDBJ databases">
        <authorList>
            <person name="Varghese N."/>
            <person name="Submissions S."/>
        </authorList>
    </citation>
    <scope>NUCLEOTIDE SEQUENCE [LARGE SCALE GENOMIC DNA]</scope>
    <source>
        <strain evidence="3">M83</strain>
    </source>
</reference>
<dbReference type="EMBL" id="FNHZ01000002">
    <property type="protein sequence ID" value="SDM74893.1"/>
    <property type="molecule type" value="Genomic_DNA"/>
</dbReference>
<name>A0A1G9VS08_9FIRM</name>
<evidence type="ECO:0000313" key="2">
    <source>
        <dbReference type="EMBL" id="SDM74893.1"/>
    </source>
</evidence>
<keyword evidence="1" id="KW-1133">Transmembrane helix</keyword>